<evidence type="ECO:0000256" key="5">
    <source>
        <dbReference type="ARBA" id="ARBA00047889"/>
    </source>
</evidence>
<gene>
    <name evidence="7" type="ORF">G6R27_04465</name>
</gene>
<dbReference type="InterPro" id="IPR016106">
    <property type="entry name" value="Pyr-dep_his-deCO2ase_N"/>
</dbReference>
<dbReference type="SFLD" id="SFLDF00466">
    <property type="entry name" value="Pyruvoyl-dependent_histidine_d"/>
    <property type="match status" value="1"/>
</dbReference>
<comment type="subunit">
    <text evidence="6">The proenzyme is a hexamer of identical pi chains; each pi chain monomer is cleaved to form a small (or beta) chain and a large (or alpha) chain by non-hydrolytic self-catalysis.</text>
</comment>
<keyword evidence="3 6" id="KW-0456">Lyase</keyword>
<keyword evidence="6" id="KW-0865">Zymogen</keyword>
<comment type="caution">
    <text evidence="7">The sequence shown here is derived from an EMBL/GenBank/DDBJ whole genome shotgun (WGS) entry which is preliminary data.</text>
</comment>
<evidence type="ECO:0000256" key="4">
    <source>
        <dbReference type="ARBA" id="ARBA00023317"/>
    </source>
</evidence>
<evidence type="ECO:0000313" key="8">
    <source>
        <dbReference type="Proteomes" id="UP001519418"/>
    </source>
</evidence>
<dbReference type="SUPFAM" id="SSF56271">
    <property type="entry name" value="Pyruvoyl-dependent histidine and arginine decarboxylases"/>
    <property type="match status" value="1"/>
</dbReference>
<evidence type="ECO:0000256" key="1">
    <source>
        <dbReference type="ARBA" id="ARBA00001928"/>
    </source>
</evidence>
<dbReference type="GO" id="GO:0004398">
    <property type="term" value="F:histidine decarboxylase activity"/>
    <property type="evidence" value="ECO:0007669"/>
    <property type="project" value="UniProtKB-EC"/>
</dbReference>
<comment type="cofactor">
    <cofactor evidence="1 6">
        <name>pyruvate</name>
        <dbReference type="ChEBI" id="CHEBI:15361"/>
    </cofactor>
</comment>
<dbReference type="NCBIfam" id="TIGR00541">
    <property type="entry name" value="hisDCase_pyru"/>
    <property type="match status" value="1"/>
</dbReference>
<organism evidence="7 8">
    <name type="scientific">Fructobacillus papyriferae</name>
    <dbReference type="NCBI Taxonomy" id="2713171"/>
    <lineage>
        <taxon>Bacteria</taxon>
        <taxon>Bacillati</taxon>
        <taxon>Bacillota</taxon>
        <taxon>Bacilli</taxon>
        <taxon>Lactobacillales</taxon>
        <taxon>Lactobacillaceae</taxon>
        <taxon>Fructobacillus</taxon>
    </lineage>
</organism>
<evidence type="ECO:0000313" key="7">
    <source>
        <dbReference type="EMBL" id="MBS9335281.1"/>
    </source>
</evidence>
<evidence type="ECO:0000256" key="6">
    <source>
        <dbReference type="PIRNR" id="PIRNR001341"/>
    </source>
</evidence>
<keyword evidence="8" id="KW-1185">Reference proteome</keyword>
<dbReference type="InterPro" id="IPR016105">
    <property type="entry name" value="Pyr-dep_his/arg-deCO2ase_sand"/>
</dbReference>
<name>A0ABS5QSD0_9LACO</name>
<dbReference type="RefSeq" id="WP_213819872.1">
    <property type="nucleotide sequence ID" value="NZ_JAAMFI010000002.1"/>
</dbReference>
<dbReference type="SFLD" id="SFLDS00055">
    <property type="entry name" value="Pyruvoyl-Dependent_Histidine/A"/>
    <property type="match status" value="1"/>
</dbReference>
<dbReference type="Pfam" id="PF02329">
    <property type="entry name" value="HDC"/>
    <property type="match status" value="1"/>
</dbReference>
<comment type="catalytic activity">
    <reaction evidence="5">
        <text>L-histidine + H(+) = histamine + CO2</text>
        <dbReference type="Rhea" id="RHEA:20840"/>
        <dbReference type="ChEBI" id="CHEBI:15378"/>
        <dbReference type="ChEBI" id="CHEBI:16526"/>
        <dbReference type="ChEBI" id="CHEBI:57595"/>
        <dbReference type="ChEBI" id="CHEBI:58432"/>
        <dbReference type="EC" id="4.1.1.22"/>
    </reaction>
</comment>
<evidence type="ECO:0000256" key="2">
    <source>
        <dbReference type="ARBA" id="ARBA00022793"/>
    </source>
</evidence>
<accession>A0ABS5QSD0</accession>
<dbReference type="InterPro" id="IPR003427">
    <property type="entry name" value="His_de-COase_proenz"/>
</dbReference>
<dbReference type="Proteomes" id="UP001519418">
    <property type="component" value="Unassembled WGS sequence"/>
</dbReference>
<protein>
    <recommendedName>
        <fullName evidence="6">Histidine decarboxylase proenzyme</fullName>
    </recommendedName>
</protein>
<keyword evidence="4 6" id="KW-0670">Pyruvate</keyword>
<dbReference type="PIRSF" id="PIRSF001341">
    <property type="entry name" value="His_decarboxylas"/>
    <property type="match status" value="1"/>
</dbReference>
<dbReference type="Gene3D" id="4.10.510.10">
    <property type="entry name" value="Pyruvoyl-Dependent Histidine Decarboxylas, subunit A"/>
    <property type="match status" value="1"/>
</dbReference>
<keyword evidence="2 6" id="KW-0210">Decarboxylase</keyword>
<proteinExistence type="predicted"/>
<dbReference type="Gene3D" id="3.50.20.10">
    <property type="entry name" value="Pyruvoyl-Dependent Histidine Decarboxylase, subunit B"/>
    <property type="match status" value="1"/>
</dbReference>
<dbReference type="SFLD" id="SFLDG01171">
    <property type="entry name" value="Pyruvoyl-dependent_histidine_d"/>
    <property type="match status" value="1"/>
</dbReference>
<reference evidence="7 8" key="1">
    <citation type="submission" date="2020-02" db="EMBL/GenBank/DDBJ databases">
        <title>Fructobacillus sp. isolated from paper mulberry of Taiwan.</title>
        <authorList>
            <person name="Lin S.-T."/>
        </authorList>
    </citation>
    <scope>NUCLEOTIDE SEQUENCE [LARGE SCALE GENOMIC DNA]</scope>
    <source>
        <strain evidence="7 8">M1-10</strain>
    </source>
</reference>
<dbReference type="EMBL" id="JAAMFI010000002">
    <property type="protein sequence ID" value="MBS9335281.1"/>
    <property type="molecule type" value="Genomic_DNA"/>
</dbReference>
<evidence type="ECO:0000256" key="3">
    <source>
        <dbReference type="ARBA" id="ARBA00023239"/>
    </source>
</evidence>
<sequence>MNAKDFKDARAIGINSDALNNYVGFSRGYLEPGNIGEGYLTGLKVDAASTKLTDDELLDNISSYDRAEAKNANLAQINMETASSFTGPQGNIIGYDFLRNEELDKQEPLYTRKQWDGSTLPIYDAKPLQDALVEYLGTVDEPRFKTVPAAFITCANKGAMARRPEEDRPLKPGEGYGVWSAIALSIAEDPVHHSSMFVEDAGVWSKSDSEEDLMAYLKTREAAMAQSIANCGRHAKTTFKKTYIGFAHVMLKPGEFGTAITVGPYLTMPFDAVPGANRTNASALDAMETMRSLSLQDWLTKMHFDSLVKKNQITY</sequence>
<dbReference type="InterPro" id="IPR016104">
    <property type="entry name" value="Pyr-dep_his/arg-deCO2ase"/>
</dbReference>